<accession>A0A9D1Z817</accession>
<evidence type="ECO:0000313" key="1">
    <source>
        <dbReference type="EMBL" id="HIY77934.1"/>
    </source>
</evidence>
<protein>
    <submittedName>
        <fullName evidence="1">Uncharacterized protein</fullName>
    </submittedName>
</protein>
<comment type="caution">
    <text evidence="1">The sequence shown here is derived from an EMBL/GenBank/DDBJ whole genome shotgun (WGS) entry which is preliminary data.</text>
</comment>
<sequence length="138" mass="16373">MDYEMIKNYGRIIKLYFQFLCENGFSMKQYDNGVDYEVIYSRPECEIGVFCVFGLDNKLFASYKNKLMDDKQLMEDSHLDAHIVIKRKGSRNNLLKCDLFDALSLDDLKRNILNCRNDIDEILRTYSEFLKKNLNKLL</sequence>
<organism evidence="1 2">
    <name type="scientific">Candidatus Borkfalkia excrementavium</name>
    <dbReference type="NCBI Taxonomy" id="2838505"/>
    <lineage>
        <taxon>Bacteria</taxon>
        <taxon>Bacillati</taxon>
        <taxon>Bacillota</taxon>
        <taxon>Clostridia</taxon>
        <taxon>Christensenellales</taxon>
        <taxon>Christensenellaceae</taxon>
        <taxon>Candidatus Borkfalkia</taxon>
    </lineage>
</organism>
<reference evidence="1" key="2">
    <citation type="submission" date="2021-04" db="EMBL/GenBank/DDBJ databases">
        <authorList>
            <person name="Gilroy R."/>
        </authorList>
    </citation>
    <scope>NUCLEOTIDE SEQUENCE</scope>
    <source>
        <strain evidence="1">CHK199-9574</strain>
    </source>
</reference>
<evidence type="ECO:0000313" key="2">
    <source>
        <dbReference type="Proteomes" id="UP000824135"/>
    </source>
</evidence>
<dbReference type="AlphaFoldDB" id="A0A9D1Z817"/>
<reference evidence="1" key="1">
    <citation type="journal article" date="2021" name="PeerJ">
        <title>Extensive microbial diversity within the chicken gut microbiome revealed by metagenomics and culture.</title>
        <authorList>
            <person name="Gilroy R."/>
            <person name="Ravi A."/>
            <person name="Getino M."/>
            <person name="Pursley I."/>
            <person name="Horton D.L."/>
            <person name="Alikhan N.F."/>
            <person name="Baker D."/>
            <person name="Gharbi K."/>
            <person name="Hall N."/>
            <person name="Watson M."/>
            <person name="Adriaenssens E.M."/>
            <person name="Foster-Nyarko E."/>
            <person name="Jarju S."/>
            <person name="Secka A."/>
            <person name="Antonio M."/>
            <person name="Oren A."/>
            <person name="Chaudhuri R.R."/>
            <person name="La Ragione R."/>
            <person name="Hildebrand F."/>
            <person name="Pallen M.J."/>
        </authorList>
    </citation>
    <scope>NUCLEOTIDE SEQUENCE</scope>
    <source>
        <strain evidence="1">CHK199-9574</strain>
    </source>
</reference>
<dbReference type="Proteomes" id="UP000824135">
    <property type="component" value="Unassembled WGS sequence"/>
</dbReference>
<dbReference type="EMBL" id="DXCO01000021">
    <property type="protein sequence ID" value="HIY77934.1"/>
    <property type="molecule type" value="Genomic_DNA"/>
</dbReference>
<gene>
    <name evidence="1" type="ORF">H9728_02715</name>
</gene>
<name>A0A9D1Z817_9FIRM</name>
<proteinExistence type="predicted"/>